<feature type="region of interest" description="Disordered" evidence="1">
    <location>
        <begin position="25"/>
        <end position="69"/>
    </location>
</feature>
<evidence type="ECO:0000256" key="1">
    <source>
        <dbReference type="SAM" id="MobiDB-lite"/>
    </source>
</evidence>
<feature type="compositionally biased region" description="Polar residues" evidence="1">
    <location>
        <begin position="42"/>
        <end position="56"/>
    </location>
</feature>
<protein>
    <submittedName>
        <fullName evidence="2">Uncharacterized protein</fullName>
    </submittedName>
</protein>
<dbReference type="AlphaFoldDB" id="A0A0F7V5D0"/>
<reference evidence="2" key="1">
    <citation type="journal article" date="2015" name="PLoS ONE">
        <title>Comprehensive Evaluation of Toxoplasma gondii VEG and Neospora caninum LIV Genomes with Tachyzoite Stage Transcriptome and Proteome Defines Novel Transcript Features.</title>
        <authorList>
            <person name="Ramaprasad A."/>
            <person name="Mourier T."/>
            <person name="Naeem R."/>
            <person name="Malas T.B."/>
            <person name="Moussa E."/>
            <person name="Panigrahi A."/>
            <person name="Vermont S.J."/>
            <person name="Otto T.D."/>
            <person name="Wastling J."/>
            <person name="Pain A."/>
        </authorList>
    </citation>
    <scope>NUCLEOTIDE SEQUENCE</scope>
    <source>
        <strain evidence="2">VEG</strain>
    </source>
</reference>
<proteinExistence type="predicted"/>
<sequence length="138" mass="15169">MDLGRFRAEKLGVRVQNDQWAGRSRVDNIPDIHDAADVDGSEQCSEGQVETPSLPESDTPAPAASDEKEKDLRALLNCTPEFGINLAPLLVGLCADPSIIEKDEPWDYEAILQQVTEDFIQESCQDRSQKGSSQPQGK</sequence>
<dbReference type="EMBL" id="LN714499">
    <property type="protein sequence ID" value="CEL75930.1"/>
    <property type="molecule type" value="Genomic_DNA"/>
</dbReference>
<feature type="compositionally biased region" description="Basic and acidic residues" evidence="1">
    <location>
        <begin position="25"/>
        <end position="36"/>
    </location>
</feature>
<accession>A0A0F7V5D0</accession>
<evidence type="ECO:0000313" key="2">
    <source>
        <dbReference type="EMBL" id="CEL75930.1"/>
    </source>
</evidence>
<name>A0A0F7V5D0_TOXGV</name>
<organism evidence="2">
    <name type="scientific">Toxoplasma gondii (strain ATCC 50861 / VEG)</name>
    <dbReference type="NCBI Taxonomy" id="432359"/>
    <lineage>
        <taxon>Eukaryota</taxon>
        <taxon>Sar</taxon>
        <taxon>Alveolata</taxon>
        <taxon>Apicomplexa</taxon>
        <taxon>Conoidasida</taxon>
        <taxon>Coccidia</taxon>
        <taxon>Eucoccidiorida</taxon>
        <taxon>Eimeriorina</taxon>
        <taxon>Sarcocystidae</taxon>
        <taxon>Toxoplasma</taxon>
    </lineage>
</organism>
<gene>
    <name evidence="2" type="ORF">BN1205_083175</name>
</gene>